<dbReference type="Gene3D" id="3.30.70.330">
    <property type="match status" value="1"/>
</dbReference>
<feature type="region of interest" description="Disordered" evidence="2">
    <location>
        <begin position="16"/>
        <end position="65"/>
    </location>
</feature>
<feature type="compositionally biased region" description="Low complexity" evidence="2">
    <location>
        <begin position="33"/>
        <end position="43"/>
    </location>
</feature>
<evidence type="ECO:0000256" key="2">
    <source>
        <dbReference type="SAM" id="MobiDB-lite"/>
    </source>
</evidence>
<dbReference type="GO" id="GO:0005634">
    <property type="term" value="C:nucleus"/>
    <property type="evidence" value="ECO:0007669"/>
    <property type="project" value="TreeGrafter"/>
</dbReference>
<dbReference type="GO" id="GO:0003729">
    <property type="term" value="F:mRNA binding"/>
    <property type="evidence" value="ECO:0007669"/>
    <property type="project" value="TreeGrafter"/>
</dbReference>
<feature type="region of interest" description="Disordered" evidence="2">
    <location>
        <begin position="167"/>
        <end position="260"/>
    </location>
</feature>
<evidence type="ECO:0000313" key="4">
    <source>
        <dbReference type="WBParaSite" id="MBELARI_LOCUS18720"/>
    </source>
</evidence>
<dbReference type="InterPro" id="IPR012677">
    <property type="entry name" value="Nucleotide-bd_a/b_plait_sf"/>
</dbReference>
<dbReference type="InterPro" id="IPR035979">
    <property type="entry name" value="RBD_domain_sf"/>
</dbReference>
<dbReference type="SUPFAM" id="SSF54928">
    <property type="entry name" value="RNA-binding domain, RBD"/>
    <property type="match status" value="1"/>
</dbReference>
<proteinExistence type="predicted"/>
<feature type="compositionally biased region" description="Basic and acidic residues" evidence="2">
    <location>
        <begin position="198"/>
        <end position="220"/>
    </location>
</feature>
<feature type="compositionally biased region" description="Basic residues" evidence="2">
    <location>
        <begin position="178"/>
        <end position="188"/>
    </location>
</feature>
<evidence type="ECO:0008006" key="5">
    <source>
        <dbReference type="Google" id="ProtNLM"/>
    </source>
</evidence>
<dbReference type="GO" id="GO:0006406">
    <property type="term" value="P:mRNA export from nucleus"/>
    <property type="evidence" value="ECO:0007669"/>
    <property type="project" value="TreeGrafter"/>
</dbReference>
<reference evidence="4" key="1">
    <citation type="submission" date="2024-02" db="UniProtKB">
        <authorList>
            <consortium name="WormBaseParasite"/>
        </authorList>
    </citation>
    <scope>IDENTIFICATION</scope>
</reference>
<keyword evidence="3" id="KW-1185">Reference proteome</keyword>
<feature type="compositionally biased region" description="Basic and acidic residues" evidence="2">
    <location>
        <begin position="238"/>
        <end position="260"/>
    </location>
</feature>
<evidence type="ECO:0000313" key="3">
    <source>
        <dbReference type="Proteomes" id="UP000887575"/>
    </source>
</evidence>
<organism evidence="3 4">
    <name type="scientific">Mesorhabditis belari</name>
    <dbReference type="NCBI Taxonomy" id="2138241"/>
    <lineage>
        <taxon>Eukaryota</taxon>
        <taxon>Metazoa</taxon>
        <taxon>Ecdysozoa</taxon>
        <taxon>Nematoda</taxon>
        <taxon>Chromadorea</taxon>
        <taxon>Rhabditida</taxon>
        <taxon>Rhabditina</taxon>
        <taxon>Rhabditomorpha</taxon>
        <taxon>Rhabditoidea</taxon>
        <taxon>Rhabditidae</taxon>
        <taxon>Mesorhabditinae</taxon>
        <taxon>Mesorhabditis</taxon>
    </lineage>
</organism>
<dbReference type="CDD" id="cd00590">
    <property type="entry name" value="RRM_SF"/>
    <property type="match status" value="1"/>
</dbReference>
<evidence type="ECO:0000256" key="1">
    <source>
        <dbReference type="ARBA" id="ARBA00022884"/>
    </source>
</evidence>
<feature type="compositionally biased region" description="Basic and acidic residues" evidence="2">
    <location>
        <begin position="44"/>
        <end position="61"/>
    </location>
</feature>
<dbReference type="InterPro" id="IPR051229">
    <property type="entry name" value="ALYREF_mRNA_export"/>
</dbReference>
<dbReference type="Proteomes" id="UP000887575">
    <property type="component" value="Unassembled WGS sequence"/>
</dbReference>
<protein>
    <recommendedName>
        <fullName evidence="5">RRM domain-containing protein</fullName>
    </recommendedName>
</protein>
<sequence>MYSTVIDRALDEIVAEKKGSRGRSSAKGGGSSGSHRASGFSGRWQHDRFEGVHDTSRDRKDSRRRGGIKLPTTVVRILLANLSPQFNQIDLEELVEPYNGKHPLVHYNEKGEQVGTAQFATSFDDAQKFMKDLHGASIDDKRLKITLVDDVSTITIGTVRERIKFARAKASRSDGRVHRTIRGRVKKSRSSDSGGRLSADRPSWDQHDHRDQADETSEVKPKHKPLPTSSNKWSHKKLSQEELDRQLDEYMKRTVDQQMD</sequence>
<dbReference type="WBParaSite" id="MBELARI_LOCUS18720">
    <property type="protein sequence ID" value="MBELARI_LOCUS18720"/>
    <property type="gene ID" value="MBELARI_LOCUS18720"/>
</dbReference>
<keyword evidence="1" id="KW-0694">RNA-binding</keyword>
<dbReference type="PANTHER" id="PTHR19965">
    <property type="entry name" value="RNA AND EXPORT FACTOR BINDING PROTEIN"/>
    <property type="match status" value="1"/>
</dbReference>
<accession>A0AAF3EXA0</accession>
<dbReference type="AlphaFoldDB" id="A0AAF3EXA0"/>
<name>A0AAF3EXA0_9BILA</name>
<dbReference type="PANTHER" id="PTHR19965:SF82">
    <property type="entry name" value="THO COMPLEX SUBUNIT 4"/>
    <property type="match status" value="1"/>
</dbReference>